<proteinExistence type="predicted"/>
<reference evidence="3" key="1">
    <citation type="submission" date="2014-04" db="EMBL/GenBank/DDBJ databases">
        <title>Evolutionary Origins and Diversification of the Mycorrhizal Mutualists.</title>
        <authorList>
            <consortium name="DOE Joint Genome Institute"/>
            <consortium name="Mycorrhizal Genomics Consortium"/>
            <person name="Kohler A."/>
            <person name="Kuo A."/>
            <person name="Nagy L.G."/>
            <person name="Floudas D."/>
            <person name="Copeland A."/>
            <person name="Barry K.W."/>
            <person name="Cichocki N."/>
            <person name="Veneault-Fourrey C."/>
            <person name="LaButti K."/>
            <person name="Lindquist E.A."/>
            <person name="Lipzen A."/>
            <person name="Lundell T."/>
            <person name="Morin E."/>
            <person name="Murat C."/>
            <person name="Riley R."/>
            <person name="Ohm R."/>
            <person name="Sun H."/>
            <person name="Tunlid A."/>
            <person name="Henrissat B."/>
            <person name="Grigoriev I.V."/>
            <person name="Hibbett D.S."/>
            <person name="Martin F."/>
        </authorList>
    </citation>
    <scope>NUCLEOTIDE SEQUENCE [LARGE SCALE GENOMIC DNA]</scope>
    <source>
        <strain evidence="3">FD-334 SS-4</strain>
    </source>
</reference>
<keyword evidence="1" id="KW-0812">Transmembrane</keyword>
<organism evidence="2 3">
    <name type="scientific">Hypholoma sublateritium (strain FD-334 SS-4)</name>
    <dbReference type="NCBI Taxonomy" id="945553"/>
    <lineage>
        <taxon>Eukaryota</taxon>
        <taxon>Fungi</taxon>
        <taxon>Dikarya</taxon>
        <taxon>Basidiomycota</taxon>
        <taxon>Agaricomycotina</taxon>
        <taxon>Agaricomycetes</taxon>
        <taxon>Agaricomycetidae</taxon>
        <taxon>Agaricales</taxon>
        <taxon>Agaricineae</taxon>
        <taxon>Strophariaceae</taxon>
        <taxon>Hypholoma</taxon>
    </lineage>
</organism>
<evidence type="ECO:0000313" key="2">
    <source>
        <dbReference type="EMBL" id="KJA22529.1"/>
    </source>
</evidence>
<gene>
    <name evidence="2" type="ORF">HYPSUDRAFT_40915</name>
</gene>
<dbReference type="EMBL" id="KN817549">
    <property type="protein sequence ID" value="KJA22529.1"/>
    <property type="molecule type" value="Genomic_DNA"/>
</dbReference>
<sequence>MFVLYILTEFGNVKQNWEGLFLFLAVSLGSGCSFLRSGANAYYKSERNIGKTTLHLMMYMNNVGQNMKV</sequence>
<feature type="transmembrane region" description="Helical" evidence="1">
    <location>
        <begin position="20"/>
        <end position="39"/>
    </location>
</feature>
<dbReference type="Proteomes" id="UP000054270">
    <property type="component" value="Unassembled WGS sequence"/>
</dbReference>
<name>A0A0D2NUI2_HYPSF</name>
<dbReference type="AlphaFoldDB" id="A0A0D2NUI2"/>
<keyword evidence="3" id="KW-1185">Reference proteome</keyword>
<keyword evidence="1" id="KW-1133">Transmembrane helix</keyword>
<protein>
    <submittedName>
        <fullName evidence="2">Uncharacterized protein</fullName>
    </submittedName>
</protein>
<keyword evidence="1" id="KW-0472">Membrane</keyword>
<evidence type="ECO:0000256" key="1">
    <source>
        <dbReference type="SAM" id="Phobius"/>
    </source>
</evidence>
<accession>A0A0D2NUI2</accession>
<evidence type="ECO:0000313" key="3">
    <source>
        <dbReference type="Proteomes" id="UP000054270"/>
    </source>
</evidence>